<keyword evidence="4" id="KW-1133">Transmembrane helix</keyword>
<sequence>MAIVNNAFSDFSLRALLLLLVGLLVVVALVFAARDLQQSRVAYRNVTLLAERNHVADSCLQAVRHFAYERGRSNVVLHGKEAINENNRRFLDQHRSATDAIIAELLVRLPDASREDGEEVRQAWDAVKSLRATLEHDFARQHAKRDPALPGQWLAAANTLVTRLEDLLTDVSSFPGNNDAGFELLSNLRILSLQFRNLVSSESGMLAAELYSGKVPAGEMIGTANLLRGRSIQIWSPLELGTRRLGDEDSSLALEKVRTELFARLHPLHDEIIRSASTNRPAPIGIEQYLAVSVSALESSDELTDGISRAAAAYTNKLLEQARRQERVALASIIAILIVAGLIAMLLVWRFTRPLNEVLERIDRLLGLHAGSSPLERSTPGSSEFARVEQALEVLEQTMQARLRSEQAFKESERMSASILACVPQSIIATDVNGLITLFSPGAENMLGYSAEEMVGKQTPLLIHDSREILARSEELTKKLGFVVKPDFAVFSIKRRISAKPDEREWTYVRKDGTRLTVLLATTSLRNALGEIDGYLGVATDITERTRALARIKRMAHYDHLTRLPNRRLFHDRIQVAINQARREKTCLALMVIDLDNFKPINDTFGHAVGDLLLKAVANSMLGCLRESDTLARQGGDEFVVLLPGIGTAQDALGVAEKIRLALNEPFQLAGGYKVSIACSIGVTIFPDHGNNYKRLSLNADAAMYAAKELGRNSVQLFSGVLAGATMDTAEANDLSIVRLVWREAYKCGEASIDQDHQALFDHANKLIHAAMSGAQESGQLSGALDDLINSVTQHFAREEAVLARYHYAGLEEHVLQHQKLVGRALELRRMADVGELTLGDLVTFLAQDVVVKHLLKEDARFFPLLRRALNKPPADSSIDTSGH</sequence>
<dbReference type="PROSITE" id="PS50887">
    <property type="entry name" value="GGDEF"/>
    <property type="match status" value="1"/>
</dbReference>
<dbReference type="Gene3D" id="1.20.120.50">
    <property type="entry name" value="Hemerythrin-like"/>
    <property type="match status" value="1"/>
</dbReference>
<dbReference type="CDD" id="cd12107">
    <property type="entry name" value="Hemerythrin"/>
    <property type="match status" value="1"/>
</dbReference>
<dbReference type="InterPro" id="IPR035965">
    <property type="entry name" value="PAS-like_dom_sf"/>
</dbReference>
<dbReference type="PANTHER" id="PTHR46663:SF3">
    <property type="entry name" value="SLL0267 PROTEIN"/>
    <property type="match status" value="1"/>
</dbReference>
<comment type="caution">
    <text evidence="8">The sequence shown here is derived from an EMBL/GenBank/DDBJ whole genome shotgun (WGS) entry which is preliminary data.</text>
</comment>
<keyword evidence="4" id="KW-0812">Transmembrane</keyword>
<dbReference type="PANTHER" id="PTHR46663">
    <property type="entry name" value="DIGUANYLATE CYCLASE DGCT-RELATED"/>
    <property type="match status" value="1"/>
</dbReference>
<evidence type="ECO:0000313" key="9">
    <source>
        <dbReference type="Proteomes" id="UP000886602"/>
    </source>
</evidence>
<dbReference type="CDD" id="cd01949">
    <property type="entry name" value="GGDEF"/>
    <property type="match status" value="1"/>
</dbReference>
<evidence type="ECO:0000259" key="6">
    <source>
        <dbReference type="PROSITE" id="PS50113"/>
    </source>
</evidence>
<name>A0A9D7I736_9RHOO</name>
<dbReference type="SMART" id="SM00091">
    <property type="entry name" value="PAS"/>
    <property type="match status" value="1"/>
</dbReference>
<dbReference type="InterPro" id="IPR000700">
    <property type="entry name" value="PAS-assoc_C"/>
</dbReference>
<dbReference type="Gene3D" id="3.30.70.270">
    <property type="match status" value="1"/>
</dbReference>
<evidence type="ECO:0000313" key="8">
    <source>
        <dbReference type="EMBL" id="MBK7421742.1"/>
    </source>
</evidence>
<dbReference type="Pfam" id="PF01814">
    <property type="entry name" value="Hemerythrin"/>
    <property type="match status" value="1"/>
</dbReference>
<dbReference type="FunFam" id="3.30.70.270:FF:000001">
    <property type="entry name" value="Diguanylate cyclase domain protein"/>
    <property type="match status" value="1"/>
</dbReference>
<dbReference type="GO" id="GO:0006355">
    <property type="term" value="P:regulation of DNA-templated transcription"/>
    <property type="evidence" value="ECO:0007669"/>
    <property type="project" value="InterPro"/>
</dbReference>
<dbReference type="SUPFAM" id="SSF47188">
    <property type="entry name" value="Hemerythrin-like"/>
    <property type="match status" value="1"/>
</dbReference>
<dbReference type="EMBL" id="JADJNC010000003">
    <property type="protein sequence ID" value="MBK7421742.1"/>
    <property type="molecule type" value="Genomic_DNA"/>
</dbReference>
<dbReference type="InterPro" id="IPR000160">
    <property type="entry name" value="GGDEF_dom"/>
</dbReference>
<keyword evidence="4" id="KW-0472">Membrane</keyword>
<dbReference type="Pfam" id="PF00990">
    <property type="entry name" value="GGDEF"/>
    <property type="match status" value="1"/>
</dbReference>
<dbReference type="InterPro" id="IPR012312">
    <property type="entry name" value="Hemerythrin-like"/>
</dbReference>
<dbReference type="InterPro" id="IPR001610">
    <property type="entry name" value="PAC"/>
</dbReference>
<dbReference type="InterPro" id="IPR043128">
    <property type="entry name" value="Rev_trsase/Diguanyl_cyclase"/>
</dbReference>
<dbReference type="GO" id="GO:0003824">
    <property type="term" value="F:catalytic activity"/>
    <property type="evidence" value="ECO:0007669"/>
    <property type="project" value="UniProtKB-ARBA"/>
</dbReference>
<dbReference type="Gene3D" id="3.30.450.20">
    <property type="entry name" value="PAS domain"/>
    <property type="match status" value="1"/>
</dbReference>
<dbReference type="Proteomes" id="UP000886602">
    <property type="component" value="Unassembled WGS sequence"/>
</dbReference>
<dbReference type="InterPro" id="IPR029787">
    <property type="entry name" value="Nucleotide_cyclase"/>
</dbReference>
<feature type="transmembrane region" description="Helical" evidence="4">
    <location>
        <begin position="328"/>
        <end position="349"/>
    </location>
</feature>
<dbReference type="SMART" id="SM00086">
    <property type="entry name" value="PAC"/>
    <property type="match status" value="1"/>
</dbReference>
<reference evidence="8" key="1">
    <citation type="submission" date="2020-10" db="EMBL/GenBank/DDBJ databases">
        <title>Connecting structure to function with the recovery of over 1000 high-quality activated sludge metagenome-assembled genomes encoding full-length rRNA genes using long-read sequencing.</title>
        <authorList>
            <person name="Singleton C.M."/>
            <person name="Petriglieri F."/>
            <person name="Kristensen J.M."/>
            <person name="Kirkegaard R.H."/>
            <person name="Michaelsen T.Y."/>
            <person name="Andersen M.H."/>
            <person name="Karst S.M."/>
            <person name="Dueholm M.S."/>
            <person name="Nielsen P.H."/>
            <person name="Albertsen M."/>
        </authorList>
    </citation>
    <scope>NUCLEOTIDE SEQUENCE</scope>
    <source>
        <strain evidence="8">EsbW_18-Q3-R4-48_MAXAC.044</strain>
    </source>
</reference>
<evidence type="ECO:0000256" key="3">
    <source>
        <dbReference type="ARBA" id="ARBA00023004"/>
    </source>
</evidence>
<dbReference type="NCBIfam" id="TIGR02481">
    <property type="entry name" value="hemeryth_dom"/>
    <property type="match status" value="1"/>
</dbReference>
<dbReference type="SUPFAM" id="SSF55073">
    <property type="entry name" value="Nucleotide cyclase"/>
    <property type="match status" value="1"/>
</dbReference>
<dbReference type="InterPro" id="IPR012827">
    <property type="entry name" value="Hemerythrin_metal-bd"/>
</dbReference>
<proteinExistence type="inferred from homology"/>
<dbReference type="AlphaFoldDB" id="A0A9D7I736"/>
<accession>A0A9D7I736</accession>
<feature type="domain" description="GGDEF" evidence="7">
    <location>
        <begin position="586"/>
        <end position="720"/>
    </location>
</feature>
<dbReference type="PROSITE" id="PS50113">
    <property type="entry name" value="PAC"/>
    <property type="match status" value="1"/>
</dbReference>
<dbReference type="InterPro" id="IPR016131">
    <property type="entry name" value="Haemerythrin_Fe_BS"/>
</dbReference>
<gene>
    <name evidence="8" type="ORF">IPJ48_00825</name>
</gene>
<comment type="similarity">
    <text evidence="1">Belongs to the hemerythrin family.</text>
</comment>
<keyword evidence="3" id="KW-0408">Iron</keyword>
<dbReference type="SMART" id="SM00267">
    <property type="entry name" value="GGDEF"/>
    <property type="match status" value="1"/>
</dbReference>
<dbReference type="NCBIfam" id="TIGR00229">
    <property type="entry name" value="sensory_box"/>
    <property type="match status" value="2"/>
</dbReference>
<dbReference type="InterPro" id="IPR052163">
    <property type="entry name" value="DGC-Regulatory_Protein"/>
</dbReference>
<feature type="domain" description="PAS" evidence="5">
    <location>
        <begin position="412"/>
        <end position="458"/>
    </location>
</feature>
<dbReference type="Pfam" id="PF00989">
    <property type="entry name" value="PAS"/>
    <property type="match status" value="1"/>
</dbReference>
<dbReference type="PROSITE" id="PS50112">
    <property type="entry name" value="PAS"/>
    <property type="match status" value="1"/>
</dbReference>
<dbReference type="SUPFAM" id="SSF55785">
    <property type="entry name" value="PYP-like sensor domain (PAS domain)"/>
    <property type="match status" value="1"/>
</dbReference>
<evidence type="ECO:0000256" key="1">
    <source>
        <dbReference type="ARBA" id="ARBA00010587"/>
    </source>
</evidence>
<evidence type="ECO:0000256" key="2">
    <source>
        <dbReference type="ARBA" id="ARBA00022723"/>
    </source>
</evidence>
<dbReference type="NCBIfam" id="TIGR00254">
    <property type="entry name" value="GGDEF"/>
    <property type="match status" value="1"/>
</dbReference>
<dbReference type="InterPro" id="IPR013767">
    <property type="entry name" value="PAS_fold"/>
</dbReference>
<feature type="domain" description="PAC" evidence="6">
    <location>
        <begin position="502"/>
        <end position="554"/>
    </location>
</feature>
<protein>
    <submittedName>
        <fullName evidence="8">Diguanylate cyclase</fullName>
    </submittedName>
</protein>
<dbReference type="InterPro" id="IPR035938">
    <property type="entry name" value="Hemerythrin-like_sf"/>
</dbReference>
<dbReference type="CDD" id="cd00130">
    <property type="entry name" value="PAS"/>
    <property type="match status" value="1"/>
</dbReference>
<evidence type="ECO:0000259" key="7">
    <source>
        <dbReference type="PROSITE" id="PS50887"/>
    </source>
</evidence>
<evidence type="ECO:0000256" key="4">
    <source>
        <dbReference type="SAM" id="Phobius"/>
    </source>
</evidence>
<evidence type="ECO:0000259" key="5">
    <source>
        <dbReference type="PROSITE" id="PS50112"/>
    </source>
</evidence>
<organism evidence="8 9">
    <name type="scientific">Candidatus Propionivibrio dominans</name>
    <dbReference type="NCBI Taxonomy" id="2954373"/>
    <lineage>
        <taxon>Bacteria</taxon>
        <taxon>Pseudomonadati</taxon>
        <taxon>Pseudomonadota</taxon>
        <taxon>Betaproteobacteria</taxon>
        <taxon>Rhodocyclales</taxon>
        <taxon>Rhodocyclaceae</taxon>
        <taxon>Propionivibrio</taxon>
    </lineage>
</organism>
<dbReference type="PROSITE" id="PS00550">
    <property type="entry name" value="HEMERYTHRINS"/>
    <property type="match status" value="1"/>
</dbReference>
<dbReference type="GO" id="GO:0046872">
    <property type="term" value="F:metal ion binding"/>
    <property type="evidence" value="ECO:0007669"/>
    <property type="project" value="UniProtKB-KW"/>
</dbReference>
<keyword evidence="2" id="KW-0479">Metal-binding</keyword>
<dbReference type="InterPro" id="IPR000014">
    <property type="entry name" value="PAS"/>
</dbReference>